<keyword evidence="2 4" id="KW-0863">Zinc-finger</keyword>
<dbReference type="PANTHER" id="PTHR46624">
    <property type="entry name" value="AGAP002036-PA"/>
    <property type="match status" value="1"/>
</dbReference>
<feature type="domain" description="FYVE-type" evidence="5">
    <location>
        <begin position="303"/>
        <end position="364"/>
    </location>
</feature>
<protein>
    <recommendedName>
        <fullName evidence="5">FYVE-type domain-containing protein</fullName>
    </recommendedName>
</protein>
<gene>
    <name evidence="6" type="ORF">GOODEAATRI_003785</name>
</gene>
<accession>A0ABV0NRM5</accession>
<comment type="caution">
    <text evidence="6">The sequence shown here is derived from an EMBL/GenBank/DDBJ whole genome shotgun (WGS) entry which is preliminary data.</text>
</comment>
<dbReference type="Gene3D" id="3.40.50.300">
    <property type="entry name" value="P-loop containing nucleotide triphosphate hydrolases"/>
    <property type="match status" value="1"/>
</dbReference>
<dbReference type="CDD" id="cd15734">
    <property type="entry name" value="FYVE_ZFYV1"/>
    <property type="match status" value="1"/>
</dbReference>
<evidence type="ECO:0000256" key="1">
    <source>
        <dbReference type="ARBA" id="ARBA00022723"/>
    </source>
</evidence>
<evidence type="ECO:0000256" key="3">
    <source>
        <dbReference type="ARBA" id="ARBA00022833"/>
    </source>
</evidence>
<dbReference type="PROSITE" id="PS50178">
    <property type="entry name" value="ZF_FYVE"/>
    <property type="match status" value="2"/>
</dbReference>
<proteinExistence type="predicted"/>
<evidence type="ECO:0000313" key="7">
    <source>
        <dbReference type="Proteomes" id="UP001476798"/>
    </source>
</evidence>
<dbReference type="SUPFAM" id="SSF52540">
    <property type="entry name" value="P-loop containing nucleoside triphosphate hydrolases"/>
    <property type="match status" value="1"/>
</dbReference>
<evidence type="ECO:0000259" key="5">
    <source>
        <dbReference type="PROSITE" id="PS50178"/>
    </source>
</evidence>
<dbReference type="InterPro" id="IPR042427">
    <property type="entry name" value="ZFYV1"/>
</dbReference>
<dbReference type="Proteomes" id="UP001476798">
    <property type="component" value="Unassembled WGS sequence"/>
</dbReference>
<evidence type="ECO:0000256" key="4">
    <source>
        <dbReference type="PROSITE-ProRule" id="PRU00091"/>
    </source>
</evidence>
<feature type="domain" description="FYVE-type" evidence="5">
    <location>
        <begin position="386"/>
        <end position="446"/>
    </location>
</feature>
<dbReference type="InterPro" id="IPR011011">
    <property type="entry name" value="Znf_FYVE_PHD"/>
</dbReference>
<keyword evidence="1" id="KW-0479">Metal-binding</keyword>
<sequence>MESLSIGPAKPEQLKDGAQSFLLVDEQENLQVENEAEFVERLSCVDVAGVKVLSIFGNTGDGKSHTLNHILFGGESVFYTSKSPSSCTVGVWAAYNPTLSLIALDTEGLLGAAANQNQRMRLLLKVLAVSDIVVYRTRAERLHNDMFQFLSSASRAYLKHFTRELKALSSRCGLDVPLSSLGPSVIVFQETTHTQLLGHDDKMTLYSFFPDEYFTCSSVCLSCKYVLECASCGVIYRSRQHWMGNQDPESGVARSEVKHVWEDRVLDGMNYVIQSVSEYGTGPTKAVTAWLTDQVAPPYWRPNAEITACYGCQKEFEEAERKHHCRSCGEGFCHPCSSHRMPVPERGWGSSPVRVCKTCYRQGGPPDTNSQAFVKDVARPDYWVPDHNITQCHQCSKTFTPAMSKHHCRACGQGVCGPCSTHIKPVPSRGWDHPVRVCDGCFARTDTLHRSLLLQPQPSVKQLRVEKSIMTQTVSDDKTTEPPWVSAVLASDPAATAWFIIMLPFTTNGT</sequence>
<dbReference type="InterPro" id="IPR000306">
    <property type="entry name" value="Znf_FYVE"/>
</dbReference>
<keyword evidence="7" id="KW-1185">Reference proteome</keyword>
<evidence type="ECO:0000313" key="6">
    <source>
        <dbReference type="EMBL" id="MEQ2174048.1"/>
    </source>
</evidence>
<dbReference type="SUPFAM" id="SSF57903">
    <property type="entry name" value="FYVE/PHD zinc finger"/>
    <property type="match status" value="2"/>
</dbReference>
<dbReference type="Gene3D" id="3.30.40.10">
    <property type="entry name" value="Zinc/RING finger domain, C3HC4 (zinc finger)"/>
    <property type="match status" value="2"/>
</dbReference>
<dbReference type="InterPro" id="IPR017455">
    <property type="entry name" value="Znf_FYVE-rel"/>
</dbReference>
<organism evidence="6 7">
    <name type="scientific">Goodea atripinnis</name>
    <dbReference type="NCBI Taxonomy" id="208336"/>
    <lineage>
        <taxon>Eukaryota</taxon>
        <taxon>Metazoa</taxon>
        <taxon>Chordata</taxon>
        <taxon>Craniata</taxon>
        <taxon>Vertebrata</taxon>
        <taxon>Euteleostomi</taxon>
        <taxon>Actinopterygii</taxon>
        <taxon>Neopterygii</taxon>
        <taxon>Teleostei</taxon>
        <taxon>Neoteleostei</taxon>
        <taxon>Acanthomorphata</taxon>
        <taxon>Ovalentaria</taxon>
        <taxon>Atherinomorphae</taxon>
        <taxon>Cyprinodontiformes</taxon>
        <taxon>Goodeidae</taxon>
        <taxon>Goodea</taxon>
    </lineage>
</organism>
<evidence type="ECO:0000256" key="2">
    <source>
        <dbReference type="ARBA" id="ARBA00022771"/>
    </source>
</evidence>
<dbReference type="SMART" id="SM00064">
    <property type="entry name" value="FYVE"/>
    <property type="match status" value="2"/>
</dbReference>
<dbReference type="InterPro" id="IPR013083">
    <property type="entry name" value="Znf_RING/FYVE/PHD"/>
</dbReference>
<reference evidence="6 7" key="1">
    <citation type="submission" date="2021-06" db="EMBL/GenBank/DDBJ databases">
        <authorList>
            <person name="Palmer J.M."/>
        </authorList>
    </citation>
    <scope>NUCLEOTIDE SEQUENCE [LARGE SCALE GENOMIC DNA]</scope>
    <source>
        <strain evidence="6 7">GA_2019</strain>
        <tissue evidence="6">Muscle</tissue>
    </source>
</reference>
<keyword evidence="3" id="KW-0862">Zinc</keyword>
<dbReference type="InterPro" id="IPR027417">
    <property type="entry name" value="P-loop_NTPase"/>
</dbReference>
<dbReference type="PANTHER" id="PTHR46624:SF2">
    <property type="entry name" value="SI:CH211-11N16.2-RELATED"/>
    <property type="match status" value="1"/>
</dbReference>
<dbReference type="EMBL" id="JAHRIO010050126">
    <property type="protein sequence ID" value="MEQ2174048.1"/>
    <property type="molecule type" value="Genomic_DNA"/>
</dbReference>
<dbReference type="Pfam" id="PF01363">
    <property type="entry name" value="FYVE"/>
    <property type="match status" value="2"/>
</dbReference>
<name>A0ABV0NRM5_9TELE</name>